<comment type="caution">
    <text evidence="1">The sequence shown here is derived from an EMBL/GenBank/DDBJ whole genome shotgun (WGS) entry which is preliminary data.</text>
</comment>
<reference evidence="1" key="1">
    <citation type="journal article" date="2015" name="Nature">
        <title>Complex archaea that bridge the gap between prokaryotes and eukaryotes.</title>
        <authorList>
            <person name="Spang A."/>
            <person name="Saw J.H."/>
            <person name="Jorgensen S.L."/>
            <person name="Zaremba-Niedzwiedzka K."/>
            <person name="Martijn J."/>
            <person name="Lind A.E."/>
            <person name="van Eijk R."/>
            <person name="Schleper C."/>
            <person name="Guy L."/>
            <person name="Ettema T.J."/>
        </authorList>
    </citation>
    <scope>NUCLEOTIDE SEQUENCE</scope>
</reference>
<dbReference type="AlphaFoldDB" id="A0A0F9JGB8"/>
<name>A0A0F9JGB8_9ZZZZ</name>
<feature type="non-terminal residue" evidence="1">
    <location>
        <position position="1"/>
    </location>
</feature>
<gene>
    <name evidence="1" type="ORF">LCGC14_1532430</name>
</gene>
<accession>A0A0F9JGB8</accession>
<sequence>SPSPDISALERASINIQDVLVTLGTMNVEGRYVTLGDLGRTIRNQTKDIPAMLISAQEGYDPLIEFYKDSEVQWRFLEGMSRAEKNDWRKDHILEEAMLLFWEEETISVFRRGTPEGEEVLALVRFWFDRYDITQKMHRAWADWTLPTP</sequence>
<organism evidence="1">
    <name type="scientific">marine sediment metagenome</name>
    <dbReference type="NCBI Taxonomy" id="412755"/>
    <lineage>
        <taxon>unclassified sequences</taxon>
        <taxon>metagenomes</taxon>
        <taxon>ecological metagenomes</taxon>
    </lineage>
</organism>
<proteinExistence type="predicted"/>
<evidence type="ECO:0000313" key="1">
    <source>
        <dbReference type="EMBL" id="KKM61361.1"/>
    </source>
</evidence>
<protein>
    <submittedName>
        <fullName evidence="1">Uncharacterized protein</fullName>
    </submittedName>
</protein>
<dbReference type="EMBL" id="LAZR01011498">
    <property type="protein sequence ID" value="KKM61361.1"/>
    <property type="molecule type" value="Genomic_DNA"/>
</dbReference>